<dbReference type="Pfam" id="PF00092">
    <property type="entry name" value="VWA"/>
    <property type="match status" value="1"/>
</dbReference>
<dbReference type="InterPro" id="IPR028087">
    <property type="entry name" value="Tad_N"/>
</dbReference>
<proteinExistence type="predicted"/>
<dbReference type="CDD" id="cd00198">
    <property type="entry name" value="vWFA"/>
    <property type="match status" value="1"/>
</dbReference>
<organism evidence="2 3">
    <name type="scientific">Posidoniimonas polymericola</name>
    <dbReference type="NCBI Taxonomy" id="2528002"/>
    <lineage>
        <taxon>Bacteria</taxon>
        <taxon>Pseudomonadati</taxon>
        <taxon>Planctomycetota</taxon>
        <taxon>Planctomycetia</taxon>
        <taxon>Pirellulales</taxon>
        <taxon>Lacipirellulaceae</taxon>
        <taxon>Posidoniimonas</taxon>
    </lineage>
</organism>
<protein>
    <submittedName>
        <fullName evidence="2">von Willebrand factor type A domain protein</fullName>
    </submittedName>
</protein>
<comment type="caution">
    <text evidence="2">The sequence shown here is derived from an EMBL/GenBank/DDBJ whole genome shotgun (WGS) entry which is preliminary data.</text>
</comment>
<dbReference type="RefSeq" id="WP_197527595.1">
    <property type="nucleotide sequence ID" value="NZ_SJPO01000001.1"/>
</dbReference>
<dbReference type="SUPFAM" id="SSF53300">
    <property type="entry name" value="vWA-like"/>
    <property type="match status" value="1"/>
</dbReference>
<accession>A0A5C5ZEP9</accession>
<dbReference type="InterPro" id="IPR036465">
    <property type="entry name" value="vWFA_dom_sf"/>
</dbReference>
<feature type="domain" description="VWFA" evidence="1">
    <location>
        <begin position="148"/>
        <end position="363"/>
    </location>
</feature>
<evidence type="ECO:0000259" key="1">
    <source>
        <dbReference type="PROSITE" id="PS50234"/>
    </source>
</evidence>
<keyword evidence="3" id="KW-1185">Reference proteome</keyword>
<reference evidence="2 3" key="1">
    <citation type="submission" date="2019-02" db="EMBL/GenBank/DDBJ databases">
        <title>Deep-cultivation of Planctomycetes and their phenomic and genomic characterization uncovers novel biology.</title>
        <authorList>
            <person name="Wiegand S."/>
            <person name="Jogler M."/>
            <person name="Boedeker C."/>
            <person name="Pinto D."/>
            <person name="Vollmers J."/>
            <person name="Rivas-Marin E."/>
            <person name="Kohn T."/>
            <person name="Peeters S.H."/>
            <person name="Heuer A."/>
            <person name="Rast P."/>
            <person name="Oberbeckmann S."/>
            <person name="Bunk B."/>
            <person name="Jeske O."/>
            <person name="Meyerdierks A."/>
            <person name="Storesund J.E."/>
            <person name="Kallscheuer N."/>
            <person name="Luecker S."/>
            <person name="Lage O.M."/>
            <person name="Pohl T."/>
            <person name="Merkel B.J."/>
            <person name="Hornburger P."/>
            <person name="Mueller R.-W."/>
            <person name="Bruemmer F."/>
            <person name="Labrenz M."/>
            <person name="Spormann A.M."/>
            <person name="Op Den Camp H."/>
            <person name="Overmann J."/>
            <person name="Amann R."/>
            <person name="Jetten M.S.M."/>
            <person name="Mascher T."/>
            <person name="Medema M.H."/>
            <person name="Devos D.P."/>
            <person name="Kaster A.-K."/>
            <person name="Ovreas L."/>
            <person name="Rohde M."/>
            <person name="Galperin M.Y."/>
            <person name="Jogler C."/>
        </authorList>
    </citation>
    <scope>NUCLEOTIDE SEQUENCE [LARGE SCALE GENOMIC DNA]</scope>
    <source>
        <strain evidence="2 3">Pla123a</strain>
    </source>
</reference>
<dbReference type="SMART" id="SM00327">
    <property type="entry name" value="VWA"/>
    <property type="match status" value="1"/>
</dbReference>
<dbReference type="AlphaFoldDB" id="A0A5C5ZEP9"/>
<gene>
    <name evidence="2" type="ORF">Pla123a_04170</name>
</gene>
<name>A0A5C5ZEP9_9BACT</name>
<evidence type="ECO:0000313" key="2">
    <source>
        <dbReference type="EMBL" id="TWT85610.1"/>
    </source>
</evidence>
<dbReference type="EMBL" id="SJPO01000001">
    <property type="protein sequence ID" value="TWT85610.1"/>
    <property type="molecule type" value="Genomic_DNA"/>
</dbReference>
<evidence type="ECO:0000313" key="3">
    <source>
        <dbReference type="Proteomes" id="UP000318478"/>
    </source>
</evidence>
<dbReference type="Pfam" id="PF13400">
    <property type="entry name" value="Tad"/>
    <property type="match status" value="1"/>
</dbReference>
<dbReference type="Gene3D" id="3.40.50.410">
    <property type="entry name" value="von Willebrand factor, type A domain"/>
    <property type="match status" value="1"/>
</dbReference>
<dbReference type="Proteomes" id="UP000318478">
    <property type="component" value="Unassembled WGS sequence"/>
</dbReference>
<dbReference type="PROSITE" id="PS50234">
    <property type="entry name" value="VWFA"/>
    <property type="match status" value="1"/>
</dbReference>
<dbReference type="InterPro" id="IPR002035">
    <property type="entry name" value="VWF_A"/>
</dbReference>
<sequence>MLPLIAVLLPVMLVFLGFAVDVAYMQNTRLELHAVTDAAARAAASTLSRTDSKKLARDAAERIADSNRIAGQPLKLAVSQIEFGRSVRSESGKYEFSVNTQPYNAVRVTGDRREGSDTGAVPLLFGKIIGAKKFEPVFTSTASFLNVDICLVLDRSTSMKADVNATTSGMYTTDPLFCQPPKPNTRWRALDGASKVFTDALRDSNASEQVAIVSYNSAFSPAVYCGTSTDAASLNIDLTTDLDAVDGSVTDLTGSVWNGNTDIESGMRKGLNTLLASASARPNADRIMIVMTDGNENVGSAVAAASDCRTARVQVHTVTFSVEANQTVMKEVASIGGGKHLHAETEAQLKAAFKELAAIASQLTD</sequence>